<feature type="compositionally biased region" description="Polar residues" evidence="3">
    <location>
        <begin position="433"/>
        <end position="457"/>
    </location>
</feature>
<name>A0A9W8IY68_9AGAR</name>
<feature type="region of interest" description="Disordered" evidence="3">
    <location>
        <begin position="233"/>
        <end position="260"/>
    </location>
</feature>
<feature type="region of interest" description="Disordered" evidence="3">
    <location>
        <begin position="483"/>
        <end position="506"/>
    </location>
</feature>
<dbReference type="InterPro" id="IPR036875">
    <property type="entry name" value="Znf_CCHC_sf"/>
</dbReference>
<gene>
    <name evidence="5" type="ORF">H1R20_g15993</name>
</gene>
<keyword evidence="1" id="KW-0507">mRNA processing</keyword>
<evidence type="ECO:0000256" key="3">
    <source>
        <dbReference type="SAM" id="MobiDB-lite"/>
    </source>
</evidence>
<dbReference type="SUPFAM" id="SSF57756">
    <property type="entry name" value="Retrovirus zinc finger-like domains"/>
    <property type="match status" value="1"/>
</dbReference>
<dbReference type="Proteomes" id="UP001140091">
    <property type="component" value="Unassembled WGS sequence"/>
</dbReference>
<dbReference type="GO" id="GO:0003676">
    <property type="term" value="F:nucleic acid binding"/>
    <property type="evidence" value="ECO:0007669"/>
    <property type="project" value="InterPro"/>
</dbReference>
<organism evidence="5 6">
    <name type="scientific">Candolleomyces eurysporus</name>
    <dbReference type="NCBI Taxonomy" id="2828524"/>
    <lineage>
        <taxon>Eukaryota</taxon>
        <taxon>Fungi</taxon>
        <taxon>Dikarya</taxon>
        <taxon>Basidiomycota</taxon>
        <taxon>Agaricomycotina</taxon>
        <taxon>Agaricomycetes</taxon>
        <taxon>Agaricomycetidae</taxon>
        <taxon>Agaricales</taxon>
        <taxon>Agaricineae</taxon>
        <taxon>Psathyrellaceae</taxon>
        <taxon>Candolleomyces</taxon>
    </lineage>
</organism>
<feature type="compositionally biased region" description="Polar residues" evidence="3">
    <location>
        <begin position="485"/>
        <end position="498"/>
    </location>
</feature>
<protein>
    <recommendedName>
        <fullName evidence="4">CCHC-type domain-containing protein</fullName>
    </recommendedName>
</protein>
<feature type="region of interest" description="Disordered" evidence="3">
    <location>
        <begin position="432"/>
        <end position="457"/>
    </location>
</feature>
<dbReference type="AlphaFoldDB" id="A0A9W8IY68"/>
<evidence type="ECO:0000313" key="6">
    <source>
        <dbReference type="Proteomes" id="UP001140091"/>
    </source>
</evidence>
<dbReference type="GO" id="GO:0008270">
    <property type="term" value="F:zinc ion binding"/>
    <property type="evidence" value="ECO:0007669"/>
    <property type="project" value="UniProtKB-KW"/>
</dbReference>
<dbReference type="EMBL" id="JANBPK010001674">
    <property type="protein sequence ID" value="KAJ2921100.1"/>
    <property type="molecule type" value="Genomic_DNA"/>
</dbReference>
<dbReference type="PROSITE" id="PS50158">
    <property type="entry name" value="ZF_CCHC"/>
    <property type="match status" value="1"/>
</dbReference>
<accession>A0A9W8IY68</accession>
<feature type="region of interest" description="Disordered" evidence="3">
    <location>
        <begin position="1"/>
        <end position="26"/>
    </location>
</feature>
<dbReference type="OrthoDB" id="2962718at2759"/>
<keyword evidence="2" id="KW-0862">Zinc</keyword>
<keyword evidence="6" id="KW-1185">Reference proteome</keyword>
<evidence type="ECO:0000259" key="4">
    <source>
        <dbReference type="PROSITE" id="PS50158"/>
    </source>
</evidence>
<keyword evidence="2" id="KW-0479">Metal-binding</keyword>
<dbReference type="GO" id="GO:0006397">
    <property type="term" value="P:mRNA processing"/>
    <property type="evidence" value="ECO:0007669"/>
    <property type="project" value="UniProtKB-KW"/>
</dbReference>
<keyword evidence="2" id="KW-0863">Zinc-finger</keyword>
<evidence type="ECO:0000256" key="2">
    <source>
        <dbReference type="PROSITE-ProRule" id="PRU00047"/>
    </source>
</evidence>
<feature type="domain" description="CCHC-type" evidence="4">
    <location>
        <begin position="330"/>
        <end position="343"/>
    </location>
</feature>
<evidence type="ECO:0000256" key="1">
    <source>
        <dbReference type="ARBA" id="ARBA00022664"/>
    </source>
</evidence>
<feature type="non-terminal residue" evidence="5">
    <location>
        <position position="506"/>
    </location>
</feature>
<reference evidence="5" key="1">
    <citation type="submission" date="2022-06" db="EMBL/GenBank/DDBJ databases">
        <title>Genome Sequence of Candolleomyces eurysporus.</title>
        <authorList>
            <person name="Buettner E."/>
        </authorList>
    </citation>
    <scope>NUCLEOTIDE SEQUENCE</scope>
    <source>
        <strain evidence="5">VTCC 930004</strain>
    </source>
</reference>
<proteinExistence type="predicted"/>
<dbReference type="InterPro" id="IPR001878">
    <property type="entry name" value="Znf_CCHC"/>
</dbReference>
<evidence type="ECO:0000313" key="5">
    <source>
        <dbReference type="EMBL" id="KAJ2921100.1"/>
    </source>
</evidence>
<comment type="caution">
    <text evidence="5">The sequence shown here is derived from an EMBL/GenBank/DDBJ whole genome shotgun (WGS) entry which is preliminary data.</text>
</comment>
<sequence>MDPSILDPTATENVEAMPSGQNFPPSYAKNRPHYEKSQILDYLAQCEEVMAINKVETDRVKKMILVYYLSYAEKQVWTQMSKYKTGTYEEFKEQVLSFHPQALKQAKGDLARLKLVCAPYKELQRRDYDALIEFHLLFRNEAKKLGKLVSNRELAETYLTALHEAFREQVLDAIARDNEATQDRLLVRGDEPLSWEKYLDKAEVLASSRKQFTEDFNFDKVGGSVLPKPFSFVSPTGTTPRASEAPKAQESSSAPVKQEVNEDRLLQRFHSMLNEKFNEYEDRNERFMSDMRNTKDKMEIMLKNPHNFMLNQQNRPSRPIPNPSQRQPVCFYCNQPGHYMGTCVAREAHMKAGKIQQRHDGLYTADGKRLFQNEHESMREYVDKYVAGTVQNVQNVYDDEYSRSQFNYNSYEAEPVTRDDIRQLQAAIESLTHRNPSSRTPLPSQTQQFVQNQEESGLNQLRREQERMSRVMAQLVDSLEDLKGRNQSQFVTTRATGNSEEDFQDD</sequence>